<feature type="region of interest" description="Disordered" evidence="1">
    <location>
        <begin position="471"/>
        <end position="491"/>
    </location>
</feature>
<protein>
    <recommendedName>
        <fullName evidence="2">Replication protein A 70 kDa DNA-binding subunit B/D first OB fold domain-containing protein</fullName>
    </recommendedName>
</protein>
<evidence type="ECO:0000313" key="3">
    <source>
        <dbReference type="EMBL" id="KAD7477141.1"/>
    </source>
</evidence>
<dbReference type="Gene3D" id="2.40.50.140">
    <property type="entry name" value="Nucleic acid-binding proteins"/>
    <property type="match status" value="2"/>
</dbReference>
<comment type="caution">
    <text evidence="3">The sequence shown here is derived from an EMBL/GenBank/DDBJ whole genome shotgun (WGS) entry which is preliminary data.</text>
</comment>
<organism evidence="3 4">
    <name type="scientific">Mikania micrantha</name>
    <name type="common">bitter vine</name>
    <dbReference type="NCBI Taxonomy" id="192012"/>
    <lineage>
        <taxon>Eukaryota</taxon>
        <taxon>Viridiplantae</taxon>
        <taxon>Streptophyta</taxon>
        <taxon>Embryophyta</taxon>
        <taxon>Tracheophyta</taxon>
        <taxon>Spermatophyta</taxon>
        <taxon>Magnoliopsida</taxon>
        <taxon>eudicotyledons</taxon>
        <taxon>Gunneridae</taxon>
        <taxon>Pentapetalae</taxon>
        <taxon>asterids</taxon>
        <taxon>campanulids</taxon>
        <taxon>Asterales</taxon>
        <taxon>Asteraceae</taxon>
        <taxon>Asteroideae</taxon>
        <taxon>Heliantheae alliance</taxon>
        <taxon>Eupatorieae</taxon>
        <taxon>Mikania</taxon>
    </lineage>
</organism>
<dbReference type="InterPro" id="IPR003871">
    <property type="entry name" value="RFA1B/D_OB_1st"/>
</dbReference>
<dbReference type="Proteomes" id="UP000326396">
    <property type="component" value="Linkage Group LG1"/>
</dbReference>
<sequence length="532" mass="61640">MKSSPPIIPFEILRDLRESNKQYSEEGTIVKILQCLTILDVSIDDYIIKVRILRKWRQPDRKYPNEDYSIEMILIDEEGNKIQAHVLKKWFFRFENYLNENDCLLIKRPSLGINLSKYKFVDNPNKVNFNYQTYVSKCNDFKGQEHDVIGHIVKFFNKDGQSLNEEKNKTRITMQLHDLQGSDVFLTLWDHYANQLFNYMSKHKMDEHILIILQFARVKFFNGNPYVSNSFGSEVSKLFINDEFDDIKKYKKSLMKKAVDDPSSIQLPFGLSMFCSLQDEFLTNTSFPNIGEICEIIEVGTKYVTHFKEDESGDFEDEKVFECNNPKCNVKVVSPVPRFKIQIRVQDITGVVSLTLFDRDVTKLIQKTAREVLDDLNEVKTFIVDNMTPFSKVKCKLVDIYDLEDESSVCDKKLHTSVFEENNLHVASKTPLIVPNCQSLAIENQRKRESGVCINKAPRNHRLVVVGPTTQHQSSPSWLAENLTGEENKTRSRAARRLGEKLADQVEEPETWEPVCGGWPEMAAPWFFILIG</sequence>
<reference evidence="3 4" key="1">
    <citation type="submission" date="2019-05" db="EMBL/GenBank/DDBJ databases">
        <title>Mikania micrantha, genome provides insights into the molecular mechanism of rapid growth.</title>
        <authorList>
            <person name="Liu B."/>
        </authorList>
    </citation>
    <scope>NUCLEOTIDE SEQUENCE [LARGE SCALE GENOMIC DNA]</scope>
    <source>
        <strain evidence="3">NLD-2019</strain>
        <tissue evidence="3">Leaf</tissue>
    </source>
</reference>
<name>A0A5N6PZL5_9ASTR</name>
<feature type="domain" description="Replication protein A 70 kDa DNA-binding subunit B/D first OB fold" evidence="2">
    <location>
        <begin position="39"/>
        <end position="138"/>
    </location>
</feature>
<dbReference type="AlphaFoldDB" id="A0A5N6PZL5"/>
<evidence type="ECO:0000256" key="1">
    <source>
        <dbReference type="SAM" id="MobiDB-lite"/>
    </source>
</evidence>
<dbReference type="PANTHER" id="PTHR47165">
    <property type="entry name" value="OS03G0429900 PROTEIN"/>
    <property type="match status" value="1"/>
</dbReference>
<dbReference type="OrthoDB" id="1931061at2759"/>
<dbReference type="InterPro" id="IPR012340">
    <property type="entry name" value="NA-bd_OB-fold"/>
</dbReference>
<gene>
    <name evidence="3" type="ORF">E3N88_00277</name>
</gene>
<dbReference type="CDD" id="cd04480">
    <property type="entry name" value="RPA1_DBD_A_like"/>
    <property type="match status" value="1"/>
</dbReference>
<proteinExistence type="predicted"/>
<keyword evidence="4" id="KW-1185">Reference proteome</keyword>
<dbReference type="CDD" id="cd04481">
    <property type="entry name" value="RPA1_DBD_B_like"/>
    <property type="match status" value="1"/>
</dbReference>
<evidence type="ECO:0000313" key="4">
    <source>
        <dbReference type="Proteomes" id="UP000326396"/>
    </source>
</evidence>
<dbReference type="PANTHER" id="PTHR47165:SF4">
    <property type="entry name" value="OS03G0429900 PROTEIN"/>
    <property type="match status" value="1"/>
</dbReference>
<evidence type="ECO:0000259" key="2">
    <source>
        <dbReference type="Pfam" id="PF02721"/>
    </source>
</evidence>
<accession>A0A5N6PZL5</accession>
<dbReference type="EMBL" id="SZYD01000001">
    <property type="protein sequence ID" value="KAD7477141.1"/>
    <property type="molecule type" value="Genomic_DNA"/>
</dbReference>
<dbReference type="SUPFAM" id="SSF50249">
    <property type="entry name" value="Nucleic acid-binding proteins"/>
    <property type="match status" value="3"/>
</dbReference>
<dbReference type="Pfam" id="PF02721">
    <property type="entry name" value="DUF223"/>
    <property type="match status" value="1"/>
</dbReference>